<feature type="compositionally biased region" description="Pro residues" evidence="4">
    <location>
        <begin position="2781"/>
        <end position="2790"/>
    </location>
</feature>
<name>A0ABP7CE71_9MICC</name>
<comment type="cofactor">
    <cofactor evidence="1">
        <name>pantetheine 4'-phosphate</name>
        <dbReference type="ChEBI" id="CHEBI:47942"/>
    </cofactor>
</comment>
<dbReference type="PANTHER" id="PTHR45527:SF1">
    <property type="entry name" value="FATTY ACID SYNTHASE"/>
    <property type="match status" value="1"/>
</dbReference>
<dbReference type="CDD" id="cd05930">
    <property type="entry name" value="A_NRPS"/>
    <property type="match status" value="1"/>
</dbReference>
<dbReference type="Pfam" id="PF00668">
    <property type="entry name" value="Condensation"/>
    <property type="match status" value="3"/>
</dbReference>
<feature type="domain" description="Carrier" evidence="5">
    <location>
        <begin position="2688"/>
        <end position="2764"/>
    </location>
</feature>
<dbReference type="InterPro" id="IPR036736">
    <property type="entry name" value="ACP-like_sf"/>
</dbReference>
<evidence type="ECO:0000313" key="6">
    <source>
        <dbReference type="EMBL" id="GAA3688732.1"/>
    </source>
</evidence>
<evidence type="ECO:0000259" key="5">
    <source>
        <dbReference type="PROSITE" id="PS50075"/>
    </source>
</evidence>
<dbReference type="Gene3D" id="3.30.559.30">
    <property type="entry name" value="Nonribosomal peptide synthetase, condensation domain"/>
    <property type="match status" value="4"/>
</dbReference>
<sequence length="2810" mass="285068">MTEALEAALSADTAPADAIGDEPVWWPTTALQRGLVAHAAVCAEAGTADPYVGQTRIRIDGGLDPAHAGQATAALLAGLPNLRAGFLIDDAGDPLAFVEPLAEPALAEAFRLAPAGSSAAEVARAEREAGFDLELPPLVRLVLVPAGPRRHELVVTAHHCVLDGWSMPLLLGQWLRHLAAARGESAPESLPRAGAGYERHLAWLAGRDRGAAAAHFADELAGAGEEDLPHWLAGPDAAGTERRVRTAVLDAATARSLERTCRRLGLTPAGAVRAAWGLAADFAGGTRGAVFAVPVALRNPDECDPDPEEGGQICGMLTESVLARLDYAPGDTLGQVALRHQDAWAASLPHQHLGVRGIEAAVASPREAAWSLVGFDAAAPATAFTLDSGLQARLSATADGSHYPVAAHATAGQEWTLQVETDPHRVPAASAEALMDAFTQALRALAGTPETPVAGTVLLGDRSVRGFEVSRFEVSRLEAGRSAPSPVPAGTPALLPELFRARVAATPGRTALVAAGVRHSFADLSSAAADVAGRLRALLADPGTTGAPVLALRLPRTAEQVAAILGALEAGLAVMPLDPAWPQARRDRALALSRAALVWDAEGLRPTGAPGTAAAAQAPTAASTASVIFTSGSTGEPKGVAVSHGALAHLFERHRTELYPQGRVLRVAHSAAFHFDAHWDAFMSLFAGHEMHLLTEEQYLDAHALATYVRREGIGYLDFTPTLWNALLVQGGLDRLPELCVVGGEAFPAPLWERMRAMAASSGSRVFNLYGPTEATVDALAAEVSETENPTVGRPVGATRALVLDTLLRRVPAGTVGELYLAGPQLADGYLSRPALTAQRFVADPDHPGERLYRTGDAASWGTDGRLVLLGRTDAQISLHGVRIEPGEIEAFLLSRPGVQRAAVVKVTDPRLGERLAAYVVPEAGRAPAGDERRAERWGEELRADCAAGLPRAMVPAAVVVLDTLPVTGSGKLDTRALPAPVFGGRAADGAAAGGRNAEAPAAGAAELKAVTTALTAVLGLDTAPEPDADFMALGGDSISAIQAVAALRRAGHRLTVAALLAARTPAAMARALQPATDPTANTAGPAAGTAEARTAALGPARLAALREHVERHADSPLTDVWPLTPTQLGMVLHHERDGGSTYLTCTRWRIAADAATSLPTATAVRGALAALAGRHPQLRALIWQHDLPAPVLAIAARADLPWVEDDLRGAADPGTAAMEAAVADAEARLLARPMPLDQAPLGAAALLRTGDAEWTLLLCLHHLLADGWSTPLLTADLRTALAGHDLAAGPDMTGYLDWLAGLDAERPALEAAWRAGFAGFAGPTLLAPLAAGADAATAPTSDPVAGPARGTAVLDPAATRDLSAALRAGGHTLADAAQAAWACVLGAVTGRTDVALGATRSGRDADVEGIADTVGMFITTAPVRLRPVPGAASADLLGQARRQGTGLARAAHLGMGRIKALLGAEPFDTLLVVENYPADEPGSGPLRVQALGGSDGTNYPVCVTLQPGTALGLEVELQDGQGRHGPAAAATAQALAEATVAALAALASGTQPEPDALGLDDVAAQYARTAQHAGTGLPDSAAAGDTAAEPAVAGADSGAVPLAAAAIAAVLGLETVGPDDDLFALGGDSMSAIALVGALRARGLAVAVGDIYRAPTATALAALATPAVPTGATPGAETLGSETPGASARGAAEPVDGSLPATPALSWYAELLATGASGSGFQQLRLVATPAGLDAGMLAAALDALAAAHPALRLRVSAGFAEILPAESFRAAGGVPLTVLDAHADDAATTAALAAACARLDEGAGAVFTAVYRPGGDAGGRGLLALAAHHTAVDIYSWRVLVDDLRRFVADLPPVADPESGALNFGAQNPSAMNLAAWARAQHAAARTLEADAGLVARWERTLAPGLALSEAAARAAVDLGPVDLGTVGEAVEEVATLDAGTTAALLEAAAEHGMDNLLHAALAGALSGLSTLPGLPGGGPAPALVLEAEGHGRPLGTPLGDGRDGVDVSGTVGWFTATWPLRLDIPRAELLGAHVPGPGEWLAAALAARSAVPADGTSYGLLRHLAPTASGRLRAAEAAGGPQLLVNYLGRDTVEAGDWRPAADAAALESALGLHAGLPATHPVELNAYVADTADGPVLTLRWQFAAANATARALPARTADALAALAASDPRELAAAARPAAVHDAAGIGPAEAAAIVAAHPDADAVWPLTGVQRAMAVHARTADRDVYRSLAGLDLHGDLDHAALERAAADLFARHPQLRTVLHWPAAGDPVLVGRAGLVPGFEARTLHGLDDAGRAAASAAARAEQMDTGFDLGRGPLLRLLLLDFGAHPATGEAHHHLVLANHHLLLDGWSIPPLVDELLAGIADAAGDRPAPVGPAGSGYDAYVRTFAGRDDAAAASAWARRLRDAGAGHVLPTGHLENGDPEKGAAVDGGRPGMATATVDPAVHDRLRTACRAAGATVAEAVHAAWALVLGALLDTDRPVFGTVSSGRPAGLPGADRMPGMFINTLPVTLELAPELARGATGGGTAPGSSALLRAAHAAQASLMADGSVPLAEITRALGVGTLFDTLVVVENYPAPDADTSAGGLRLGEIVSDDATDYPLCLSVDTGNGHAGLGLELEHDARIRPGTAEALLGAVAEALEALAAGTDLPALRRDLASRLGEARGTLAALRSQRPAAAPGGGAPAATVAAAYASALGLNAVGLDAVETDADFFRLGGDSIRAMAVVAALRERGFAATVAQVFGTPVAADLAAVVRPITADASPTDKPPTATQPTDAPPAGPPKPMISLGGAALASLNDLLRGTP</sequence>
<dbReference type="Pfam" id="PF00550">
    <property type="entry name" value="PP-binding"/>
    <property type="match status" value="3"/>
</dbReference>
<protein>
    <recommendedName>
        <fullName evidence="5">Carrier domain-containing protein</fullName>
    </recommendedName>
</protein>
<dbReference type="Gene3D" id="3.30.559.10">
    <property type="entry name" value="Chloramphenicol acetyltransferase-like domain"/>
    <property type="match status" value="4"/>
</dbReference>
<feature type="domain" description="Carrier" evidence="5">
    <location>
        <begin position="1002"/>
        <end position="1077"/>
    </location>
</feature>
<dbReference type="SUPFAM" id="SSF56801">
    <property type="entry name" value="Acetyl-CoA synthetase-like"/>
    <property type="match status" value="1"/>
</dbReference>
<dbReference type="InterPro" id="IPR009081">
    <property type="entry name" value="PP-bd_ACP"/>
</dbReference>
<dbReference type="EMBL" id="BAABEO010000019">
    <property type="protein sequence ID" value="GAA3688732.1"/>
    <property type="molecule type" value="Genomic_DNA"/>
</dbReference>
<evidence type="ECO:0000256" key="4">
    <source>
        <dbReference type="SAM" id="MobiDB-lite"/>
    </source>
</evidence>
<dbReference type="Proteomes" id="UP001500752">
    <property type="component" value="Unassembled WGS sequence"/>
</dbReference>
<dbReference type="InterPro" id="IPR045851">
    <property type="entry name" value="AMP-bd_C_sf"/>
</dbReference>
<reference evidence="7" key="1">
    <citation type="journal article" date="2019" name="Int. J. Syst. Evol. Microbiol.">
        <title>The Global Catalogue of Microorganisms (GCM) 10K type strain sequencing project: providing services to taxonomists for standard genome sequencing and annotation.</title>
        <authorList>
            <consortium name="The Broad Institute Genomics Platform"/>
            <consortium name="The Broad Institute Genome Sequencing Center for Infectious Disease"/>
            <person name="Wu L."/>
            <person name="Ma J."/>
        </authorList>
    </citation>
    <scope>NUCLEOTIDE SEQUENCE [LARGE SCALE GENOMIC DNA]</scope>
    <source>
        <strain evidence="7">JCM 30742</strain>
    </source>
</reference>
<feature type="region of interest" description="Disordered" evidence="4">
    <location>
        <begin position="2765"/>
        <end position="2793"/>
    </location>
</feature>
<dbReference type="PROSITE" id="PS00012">
    <property type="entry name" value="PHOSPHOPANTETHEINE"/>
    <property type="match status" value="3"/>
</dbReference>
<dbReference type="InterPro" id="IPR006162">
    <property type="entry name" value="Ppantetheine_attach_site"/>
</dbReference>
<dbReference type="PROSITE" id="PS50075">
    <property type="entry name" value="CARRIER"/>
    <property type="match status" value="3"/>
</dbReference>
<dbReference type="Gene3D" id="1.10.1200.10">
    <property type="entry name" value="ACP-like"/>
    <property type="match status" value="3"/>
</dbReference>
<dbReference type="Gene3D" id="3.40.50.12780">
    <property type="entry name" value="N-terminal domain of ligase-like"/>
    <property type="match status" value="1"/>
</dbReference>
<dbReference type="Pfam" id="PF00501">
    <property type="entry name" value="AMP-binding"/>
    <property type="match status" value="1"/>
</dbReference>
<dbReference type="Gene3D" id="3.30.300.30">
    <property type="match status" value="1"/>
</dbReference>
<gene>
    <name evidence="6" type="ORF">GCM10023081_27580</name>
</gene>
<evidence type="ECO:0000256" key="1">
    <source>
        <dbReference type="ARBA" id="ARBA00001957"/>
    </source>
</evidence>
<keyword evidence="2" id="KW-0596">Phosphopantetheine</keyword>
<dbReference type="InterPro" id="IPR000873">
    <property type="entry name" value="AMP-dep_synth/lig_dom"/>
</dbReference>
<feature type="region of interest" description="Disordered" evidence="4">
    <location>
        <begin position="1673"/>
        <end position="1696"/>
    </location>
</feature>
<dbReference type="Pfam" id="PF13193">
    <property type="entry name" value="AMP-binding_C"/>
    <property type="match status" value="1"/>
</dbReference>
<evidence type="ECO:0000256" key="2">
    <source>
        <dbReference type="ARBA" id="ARBA00022450"/>
    </source>
</evidence>
<keyword evidence="3" id="KW-0597">Phosphoprotein</keyword>
<dbReference type="InterPro" id="IPR001242">
    <property type="entry name" value="Condensation_dom"/>
</dbReference>
<feature type="domain" description="Carrier" evidence="5">
    <location>
        <begin position="1595"/>
        <end position="1669"/>
    </location>
</feature>
<accession>A0ABP7CE71</accession>
<organism evidence="6 7">
    <name type="scientific">Arthrobacter ginkgonis</name>
    <dbReference type="NCBI Taxonomy" id="1630594"/>
    <lineage>
        <taxon>Bacteria</taxon>
        <taxon>Bacillati</taxon>
        <taxon>Actinomycetota</taxon>
        <taxon>Actinomycetes</taxon>
        <taxon>Micrococcales</taxon>
        <taxon>Micrococcaceae</taxon>
        <taxon>Arthrobacter</taxon>
    </lineage>
</organism>
<dbReference type="InterPro" id="IPR020806">
    <property type="entry name" value="PKS_PP-bd"/>
</dbReference>
<evidence type="ECO:0000256" key="3">
    <source>
        <dbReference type="ARBA" id="ARBA00022553"/>
    </source>
</evidence>
<comment type="caution">
    <text evidence="6">The sequence shown here is derived from an EMBL/GenBank/DDBJ whole genome shotgun (WGS) entry which is preliminary data.</text>
</comment>
<dbReference type="RefSeq" id="WP_345151555.1">
    <property type="nucleotide sequence ID" value="NZ_BAABEO010000019.1"/>
</dbReference>
<dbReference type="SMART" id="SM00823">
    <property type="entry name" value="PKS_PP"/>
    <property type="match status" value="2"/>
</dbReference>
<dbReference type="SUPFAM" id="SSF52777">
    <property type="entry name" value="CoA-dependent acyltransferases"/>
    <property type="match status" value="8"/>
</dbReference>
<dbReference type="InterPro" id="IPR042099">
    <property type="entry name" value="ANL_N_sf"/>
</dbReference>
<dbReference type="InterPro" id="IPR020845">
    <property type="entry name" value="AMP-binding_CS"/>
</dbReference>
<proteinExistence type="predicted"/>
<dbReference type="InterPro" id="IPR023213">
    <property type="entry name" value="CAT-like_dom_sf"/>
</dbReference>
<evidence type="ECO:0000313" key="7">
    <source>
        <dbReference type="Proteomes" id="UP001500752"/>
    </source>
</evidence>
<dbReference type="PANTHER" id="PTHR45527">
    <property type="entry name" value="NONRIBOSOMAL PEPTIDE SYNTHETASE"/>
    <property type="match status" value="1"/>
</dbReference>
<dbReference type="PROSITE" id="PS00455">
    <property type="entry name" value="AMP_BINDING"/>
    <property type="match status" value="1"/>
</dbReference>
<dbReference type="InterPro" id="IPR025110">
    <property type="entry name" value="AMP-bd_C"/>
</dbReference>
<keyword evidence="7" id="KW-1185">Reference proteome</keyword>
<dbReference type="SUPFAM" id="SSF47336">
    <property type="entry name" value="ACP-like"/>
    <property type="match status" value="3"/>
</dbReference>